<evidence type="ECO:0000256" key="7">
    <source>
        <dbReference type="ARBA" id="ARBA00023316"/>
    </source>
</evidence>
<keyword evidence="4" id="KW-0964">Secreted</keyword>
<evidence type="ECO:0000256" key="3">
    <source>
        <dbReference type="ARBA" id="ARBA00022512"/>
    </source>
</evidence>
<organism evidence="10 11">
    <name type="scientific">Lactuca virosa</name>
    <dbReference type="NCBI Taxonomy" id="75947"/>
    <lineage>
        <taxon>Eukaryota</taxon>
        <taxon>Viridiplantae</taxon>
        <taxon>Streptophyta</taxon>
        <taxon>Embryophyta</taxon>
        <taxon>Tracheophyta</taxon>
        <taxon>Spermatophyta</taxon>
        <taxon>Magnoliopsida</taxon>
        <taxon>eudicotyledons</taxon>
        <taxon>Gunneridae</taxon>
        <taxon>Pentapetalae</taxon>
        <taxon>asterids</taxon>
        <taxon>campanulids</taxon>
        <taxon>Asterales</taxon>
        <taxon>Asteraceae</taxon>
        <taxon>Cichorioideae</taxon>
        <taxon>Cichorieae</taxon>
        <taxon>Lactucinae</taxon>
        <taxon>Lactuca</taxon>
    </lineage>
</organism>
<dbReference type="InterPro" id="IPR012334">
    <property type="entry name" value="Pectin_lyas_fold"/>
</dbReference>
<comment type="caution">
    <text evidence="10">The sequence shown here is derived from an EMBL/GenBank/DDBJ whole genome shotgun (WGS) entry which is preliminary data.</text>
</comment>
<keyword evidence="6 8" id="KW-0326">Glycosidase</keyword>
<evidence type="ECO:0000256" key="9">
    <source>
        <dbReference type="SAM" id="SignalP"/>
    </source>
</evidence>
<feature type="chain" id="PRO_5043840896" description="Pectate lyase superfamily protein domain-containing protein" evidence="9">
    <location>
        <begin position="25"/>
        <end position="170"/>
    </location>
</feature>
<dbReference type="InterPro" id="IPR000743">
    <property type="entry name" value="Glyco_hydro_28"/>
</dbReference>
<dbReference type="Gene3D" id="2.160.20.10">
    <property type="entry name" value="Single-stranded right-handed beta-helix, Pectin lyase-like"/>
    <property type="match status" value="1"/>
</dbReference>
<evidence type="ECO:0000313" key="10">
    <source>
        <dbReference type="EMBL" id="CAH1449719.1"/>
    </source>
</evidence>
<keyword evidence="11" id="KW-1185">Reference proteome</keyword>
<dbReference type="EMBL" id="CAKMRJ010005634">
    <property type="protein sequence ID" value="CAH1449719.1"/>
    <property type="molecule type" value="Genomic_DNA"/>
</dbReference>
<keyword evidence="5 8" id="KW-0378">Hydrolase</keyword>
<dbReference type="GO" id="GO:0004650">
    <property type="term" value="F:polygalacturonase activity"/>
    <property type="evidence" value="ECO:0007669"/>
    <property type="project" value="InterPro"/>
</dbReference>
<dbReference type="AlphaFoldDB" id="A0AAU9PI86"/>
<keyword evidence="3" id="KW-0134">Cell wall</keyword>
<evidence type="ECO:0000256" key="5">
    <source>
        <dbReference type="ARBA" id="ARBA00022801"/>
    </source>
</evidence>
<comment type="similarity">
    <text evidence="2 8">Belongs to the glycosyl hydrolase 28 family.</text>
</comment>
<evidence type="ECO:0000256" key="4">
    <source>
        <dbReference type="ARBA" id="ARBA00022525"/>
    </source>
</evidence>
<dbReference type="GO" id="GO:0071555">
    <property type="term" value="P:cell wall organization"/>
    <property type="evidence" value="ECO:0007669"/>
    <property type="project" value="UniProtKB-KW"/>
</dbReference>
<name>A0AAU9PI86_9ASTR</name>
<comment type="subcellular location">
    <subcellularLocation>
        <location evidence="1">Secreted</location>
        <location evidence="1">Cell wall</location>
    </subcellularLocation>
</comment>
<reference evidence="10 11" key="1">
    <citation type="submission" date="2022-01" db="EMBL/GenBank/DDBJ databases">
        <authorList>
            <person name="Xiong W."/>
            <person name="Schranz E."/>
        </authorList>
    </citation>
    <scope>NUCLEOTIDE SEQUENCE [LARGE SCALE GENOMIC DNA]</scope>
</reference>
<feature type="signal peptide" evidence="9">
    <location>
        <begin position="1"/>
        <end position="24"/>
    </location>
</feature>
<evidence type="ECO:0000256" key="2">
    <source>
        <dbReference type="ARBA" id="ARBA00008834"/>
    </source>
</evidence>
<evidence type="ECO:0008006" key="12">
    <source>
        <dbReference type="Google" id="ProtNLM"/>
    </source>
</evidence>
<dbReference type="SUPFAM" id="SSF51126">
    <property type="entry name" value="Pectin lyase-like"/>
    <property type="match status" value="1"/>
</dbReference>
<gene>
    <name evidence="10" type="ORF">LVIROSA_LOCUS35188</name>
</gene>
<accession>A0AAU9PI86</accession>
<dbReference type="PANTHER" id="PTHR31375">
    <property type="match status" value="1"/>
</dbReference>
<dbReference type="Proteomes" id="UP001157418">
    <property type="component" value="Unassembled WGS sequence"/>
</dbReference>
<dbReference type="Pfam" id="PF00295">
    <property type="entry name" value="Glyco_hydro_28"/>
    <property type="match status" value="1"/>
</dbReference>
<proteinExistence type="inferred from homology"/>
<evidence type="ECO:0000313" key="11">
    <source>
        <dbReference type="Proteomes" id="UP001157418"/>
    </source>
</evidence>
<evidence type="ECO:0000256" key="1">
    <source>
        <dbReference type="ARBA" id="ARBA00004191"/>
    </source>
</evidence>
<keyword evidence="9" id="KW-0732">Signal</keyword>
<dbReference type="InterPro" id="IPR011050">
    <property type="entry name" value="Pectin_lyase_fold/virulence"/>
</dbReference>
<evidence type="ECO:0000256" key="8">
    <source>
        <dbReference type="RuleBase" id="RU361169"/>
    </source>
</evidence>
<protein>
    <recommendedName>
        <fullName evidence="12">Pectate lyase superfamily protein domain-containing protein</fullName>
    </recommendedName>
</protein>
<evidence type="ECO:0000256" key="6">
    <source>
        <dbReference type="ARBA" id="ARBA00023295"/>
    </source>
</evidence>
<keyword evidence="7" id="KW-0961">Cell wall biogenesis/degradation</keyword>
<sequence length="170" mass="18949">MGLSFCTFLLFFFPLYVHFSSVNSRSLDHISPSPSPSPEPAMIPKNQYLHVLDVRSFGSVGDGVTDDTQAFKMAWDSACQNDEPTILLVPKHYTFLIQSTIFTGSCGNRVVFQIEGTITAPDGPSSWRKGNSMRQWLVFYRVNGMSLQGGGVIDGKGEKWWNLPCKPHKV</sequence>
<dbReference type="GO" id="GO:0005975">
    <property type="term" value="P:carbohydrate metabolic process"/>
    <property type="evidence" value="ECO:0007669"/>
    <property type="project" value="InterPro"/>
</dbReference>